<feature type="compositionally biased region" description="Basic residues" evidence="5">
    <location>
        <begin position="24"/>
        <end position="62"/>
    </location>
</feature>
<keyword evidence="3 4" id="KW-0408">Iron</keyword>
<gene>
    <name evidence="8" type="ORF">CQW49_04900</name>
</gene>
<dbReference type="Pfam" id="PF00034">
    <property type="entry name" value="Cytochrom_C"/>
    <property type="match status" value="1"/>
</dbReference>
<dbReference type="InterPro" id="IPR013766">
    <property type="entry name" value="Thioredoxin_domain"/>
</dbReference>
<feature type="region of interest" description="Disordered" evidence="5">
    <location>
        <begin position="22"/>
        <end position="87"/>
    </location>
</feature>
<dbReference type="InterPro" id="IPR036249">
    <property type="entry name" value="Thioredoxin-like_sf"/>
</dbReference>
<dbReference type="InterPro" id="IPR036909">
    <property type="entry name" value="Cyt_c-like_dom_sf"/>
</dbReference>
<dbReference type="GO" id="GO:0016491">
    <property type="term" value="F:oxidoreductase activity"/>
    <property type="evidence" value="ECO:0007669"/>
    <property type="project" value="InterPro"/>
</dbReference>
<reference evidence="9" key="1">
    <citation type="submission" date="2017-10" db="EMBL/GenBank/DDBJ databases">
        <title>Completed PacBio SMRT sequence of Methylosinus trichosporium OB3b reveals presence of a third large plasmid.</title>
        <authorList>
            <person name="Charles T.C."/>
            <person name="Lynch M.D.J."/>
            <person name="Heil J.R."/>
            <person name="Cheng J."/>
        </authorList>
    </citation>
    <scope>NUCLEOTIDE SEQUENCE [LARGE SCALE GENOMIC DNA]</scope>
    <source>
        <strain evidence="9">OB3b</strain>
    </source>
</reference>
<organism evidence="8 9">
    <name type="scientific">Methylosinus trichosporium (strain ATCC 35070 / NCIMB 11131 / UNIQEM 75 / OB3b)</name>
    <dbReference type="NCBI Taxonomy" id="595536"/>
    <lineage>
        <taxon>Bacteria</taxon>
        <taxon>Pseudomonadati</taxon>
        <taxon>Pseudomonadota</taxon>
        <taxon>Alphaproteobacteria</taxon>
        <taxon>Hyphomicrobiales</taxon>
        <taxon>Methylocystaceae</taxon>
        <taxon>Methylosinus</taxon>
    </lineage>
</organism>
<evidence type="ECO:0000256" key="5">
    <source>
        <dbReference type="SAM" id="MobiDB-lite"/>
    </source>
</evidence>
<dbReference type="KEGG" id="mtw:CQW49_04900"/>
<name>A0A2D2CX53_METT3</name>
<dbReference type="STRING" id="595536.GCA_000178815_04180"/>
<protein>
    <recommendedName>
        <fullName evidence="10">Cytochrome c domain-containing protein</fullName>
    </recommendedName>
</protein>
<dbReference type="Gene3D" id="3.40.30.10">
    <property type="entry name" value="Glutaredoxin"/>
    <property type="match status" value="1"/>
</dbReference>
<evidence type="ECO:0000256" key="2">
    <source>
        <dbReference type="ARBA" id="ARBA00022723"/>
    </source>
</evidence>
<evidence type="ECO:0008006" key="10">
    <source>
        <dbReference type="Google" id="ProtNLM"/>
    </source>
</evidence>
<keyword evidence="9" id="KW-1185">Reference proteome</keyword>
<sequence length="368" mass="39955">MAALWRCEAGAGLQGQRLRGLRGSARRCRSHPAGAHRRRWRGRSRRALGRNRPRSRRPRRFGAGRLGRPQPRGRGGGRRRRARHHSPGAGLVRALAKLLVVALVACGCAPALAEDARPVSDYSARLLGGEQTASLADLQGKVVLLNSWATWCAPCLTELPDFETLHQRLHDRGLEIIGVNIDEGEVDEKVARLVKKIGLGFPIWRDPRNKFAKRFRVLGVPETLLIGRDGVILRRWNGPMDPAEPDNAASIEQALAQVSAGAAEPQADAKALIARGRRLAEQRGCVTCHSTDGSPGAGPSWKGLAGQEATLDDGRRVLRDETYLTRAIAEPDAEIVQGYAKGVMSGAIPGKPLTESELAALVRYLQSL</sequence>
<dbReference type="CDD" id="cd02966">
    <property type="entry name" value="TlpA_like_family"/>
    <property type="match status" value="1"/>
</dbReference>
<dbReference type="GO" id="GO:0046872">
    <property type="term" value="F:metal ion binding"/>
    <property type="evidence" value="ECO:0007669"/>
    <property type="project" value="UniProtKB-KW"/>
</dbReference>
<dbReference type="PANTHER" id="PTHR42852:SF13">
    <property type="entry name" value="PROTEIN DIPZ"/>
    <property type="match status" value="1"/>
</dbReference>
<dbReference type="Pfam" id="PF00578">
    <property type="entry name" value="AhpC-TSA"/>
    <property type="match status" value="1"/>
</dbReference>
<dbReference type="InterPro" id="IPR009056">
    <property type="entry name" value="Cyt_c-like_dom"/>
</dbReference>
<dbReference type="InterPro" id="IPR050553">
    <property type="entry name" value="Thioredoxin_ResA/DsbE_sf"/>
</dbReference>
<feature type="compositionally biased region" description="Low complexity" evidence="5">
    <location>
        <begin position="63"/>
        <end position="72"/>
    </location>
</feature>
<evidence type="ECO:0000259" key="6">
    <source>
        <dbReference type="PROSITE" id="PS51007"/>
    </source>
</evidence>
<dbReference type="GO" id="GO:0009055">
    <property type="term" value="F:electron transfer activity"/>
    <property type="evidence" value="ECO:0007669"/>
    <property type="project" value="InterPro"/>
</dbReference>
<dbReference type="PROSITE" id="PS51352">
    <property type="entry name" value="THIOREDOXIN_2"/>
    <property type="match status" value="1"/>
</dbReference>
<dbReference type="GO" id="GO:0016209">
    <property type="term" value="F:antioxidant activity"/>
    <property type="evidence" value="ECO:0007669"/>
    <property type="project" value="InterPro"/>
</dbReference>
<evidence type="ECO:0000256" key="1">
    <source>
        <dbReference type="ARBA" id="ARBA00022617"/>
    </source>
</evidence>
<evidence type="ECO:0000256" key="3">
    <source>
        <dbReference type="ARBA" id="ARBA00023004"/>
    </source>
</evidence>
<dbReference type="Gene3D" id="1.10.760.10">
    <property type="entry name" value="Cytochrome c-like domain"/>
    <property type="match status" value="1"/>
</dbReference>
<proteinExistence type="predicted"/>
<dbReference type="PANTHER" id="PTHR42852">
    <property type="entry name" value="THIOL:DISULFIDE INTERCHANGE PROTEIN DSBE"/>
    <property type="match status" value="1"/>
</dbReference>
<dbReference type="InterPro" id="IPR000866">
    <property type="entry name" value="AhpC/TSA"/>
</dbReference>
<evidence type="ECO:0000313" key="9">
    <source>
        <dbReference type="Proteomes" id="UP000230709"/>
    </source>
</evidence>
<dbReference type="SUPFAM" id="SSF46626">
    <property type="entry name" value="Cytochrome c"/>
    <property type="match status" value="1"/>
</dbReference>
<dbReference type="EMBL" id="CP023737">
    <property type="protein sequence ID" value="ATQ67305.1"/>
    <property type="molecule type" value="Genomic_DNA"/>
</dbReference>
<feature type="domain" description="Thioredoxin" evidence="7">
    <location>
        <begin position="113"/>
        <end position="260"/>
    </location>
</feature>
<evidence type="ECO:0000313" key="8">
    <source>
        <dbReference type="EMBL" id="ATQ67305.1"/>
    </source>
</evidence>
<dbReference type="Proteomes" id="UP000230709">
    <property type="component" value="Chromosome"/>
</dbReference>
<dbReference type="PROSITE" id="PS51007">
    <property type="entry name" value="CYTC"/>
    <property type="match status" value="1"/>
</dbReference>
<dbReference type="GO" id="GO:0020037">
    <property type="term" value="F:heme binding"/>
    <property type="evidence" value="ECO:0007669"/>
    <property type="project" value="InterPro"/>
</dbReference>
<keyword evidence="1 4" id="KW-0349">Heme</keyword>
<accession>A0A2D2CX53</accession>
<dbReference type="AlphaFoldDB" id="A0A2D2CX53"/>
<evidence type="ECO:0000256" key="4">
    <source>
        <dbReference type="PROSITE-ProRule" id="PRU00433"/>
    </source>
</evidence>
<feature type="compositionally biased region" description="Basic residues" evidence="5">
    <location>
        <begin position="75"/>
        <end position="86"/>
    </location>
</feature>
<feature type="domain" description="Cytochrome c" evidence="6">
    <location>
        <begin position="271"/>
        <end position="368"/>
    </location>
</feature>
<keyword evidence="2 4" id="KW-0479">Metal-binding</keyword>
<dbReference type="SUPFAM" id="SSF52833">
    <property type="entry name" value="Thioredoxin-like"/>
    <property type="match status" value="1"/>
</dbReference>
<evidence type="ECO:0000259" key="7">
    <source>
        <dbReference type="PROSITE" id="PS51352"/>
    </source>
</evidence>